<dbReference type="Proteomes" id="UP000316968">
    <property type="component" value="Chromosome"/>
</dbReference>
<protein>
    <recommendedName>
        <fullName evidence="4">DnaD domain protein</fullName>
    </recommendedName>
</protein>
<evidence type="ECO:0000313" key="3">
    <source>
        <dbReference type="Proteomes" id="UP000316968"/>
    </source>
</evidence>
<evidence type="ECO:0000313" key="2">
    <source>
        <dbReference type="EMBL" id="QDH23494.1"/>
    </source>
</evidence>
<dbReference type="KEGG" id="saca:FFV09_23090"/>
<reference evidence="2 3" key="1">
    <citation type="submission" date="2019-06" db="EMBL/GenBank/DDBJ databases">
        <title>Saccharibacillus brassicae sp. nov., an endophytic bacterium isolated from Chinese cabbage seeds (Brassica pekinensis).</title>
        <authorList>
            <person name="Jiang L."/>
            <person name="Lee J."/>
            <person name="Kim S.W."/>
        </authorList>
    </citation>
    <scope>NUCLEOTIDE SEQUENCE [LARGE SCALE GENOMIC DNA]</scope>
    <source>
        <strain evidence="3">KCTC 43072 / ATSA2</strain>
    </source>
</reference>
<proteinExistence type="predicted"/>
<organism evidence="2 3">
    <name type="scientific">Saccharibacillus brassicae</name>
    <dbReference type="NCBI Taxonomy" id="2583377"/>
    <lineage>
        <taxon>Bacteria</taxon>
        <taxon>Bacillati</taxon>
        <taxon>Bacillota</taxon>
        <taxon>Bacilli</taxon>
        <taxon>Bacillales</taxon>
        <taxon>Paenibacillaceae</taxon>
        <taxon>Saccharibacillus</taxon>
    </lineage>
</organism>
<feature type="region of interest" description="Disordered" evidence="1">
    <location>
        <begin position="236"/>
        <end position="283"/>
    </location>
</feature>
<dbReference type="RefSeq" id="WP_141450046.1">
    <property type="nucleotide sequence ID" value="NZ_CP041217.1"/>
</dbReference>
<dbReference type="OrthoDB" id="9803733at2"/>
<keyword evidence="3" id="KW-1185">Reference proteome</keyword>
<evidence type="ECO:0008006" key="4">
    <source>
        <dbReference type="Google" id="ProtNLM"/>
    </source>
</evidence>
<dbReference type="InterPro" id="IPR053162">
    <property type="entry name" value="DnaD"/>
</dbReference>
<name>A0A4Y6V296_SACBS</name>
<dbReference type="EMBL" id="CP041217">
    <property type="protein sequence ID" value="QDH23494.1"/>
    <property type="molecule type" value="Genomic_DNA"/>
</dbReference>
<dbReference type="PANTHER" id="PTHR37293:SF9">
    <property type="entry name" value="PHI ETA ORF 22-LIKE PROTEIN"/>
    <property type="match status" value="1"/>
</dbReference>
<evidence type="ECO:0000256" key="1">
    <source>
        <dbReference type="SAM" id="MobiDB-lite"/>
    </source>
</evidence>
<dbReference type="PANTHER" id="PTHR37293">
    <property type="entry name" value="PHAGE REPLICATION PROTEIN-RELATED"/>
    <property type="match status" value="1"/>
</dbReference>
<sequence>MADEIYRITKQENYVVMDRRFLHNNKLSLKAKGLLAYVLTLPDDWKFHIEELAKHSTDGEKGLRSGWKELIENGYVNRVPIREGQRIAYWETQVFEHPSLNPLHSENRQIENPLLSGSVHVQKLHVDPVHVQDRRLLSIDLLPSIDSTNSSSTSEPVKPDGLEEETVSDVYTQVFGTFAMTPLFTGFVKELKRKGRTDRFVIELLLEAGESSSGKPTLKFVRAIADRWLQEGIESREQAATKKSAGYSPARQPPKSSGWRPSKPDLPIVQNDPEQSGVSDEEFAEYVRLAEEMKESKGAGPRAGDEE</sequence>
<dbReference type="AlphaFoldDB" id="A0A4Y6V296"/>
<accession>A0A4Y6V296</accession>
<gene>
    <name evidence="2" type="ORF">FFV09_23090</name>
</gene>